<organism evidence="1 2">
    <name type="scientific">Haliscomenobacter hydrossis (strain ATCC 27775 / DSM 1100 / LMG 10767 / O)</name>
    <dbReference type="NCBI Taxonomy" id="760192"/>
    <lineage>
        <taxon>Bacteria</taxon>
        <taxon>Pseudomonadati</taxon>
        <taxon>Bacteroidota</taxon>
        <taxon>Saprospiria</taxon>
        <taxon>Saprospirales</taxon>
        <taxon>Haliscomenobacteraceae</taxon>
        <taxon>Haliscomenobacter</taxon>
    </lineage>
</organism>
<evidence type="ECO:0000313" key="1">
    <source>
        <dbReference type="EMBL" id="AEE48474.1"/>
    </source>
</evidence>
<dbReference type="HOGENOM" id="CLU_2569087_0_0_10"/>
<accession>F4L0G2</accession>
<dbReference type="STRING" id="760192.Halhy_0565"/>
<reference evidence="1 2" key="1">
    <citation type="journal article" date="2011" name="Stand. Genomic Sci.">
        <title>Complete genome sequence of Haliscomenobacter hydrossis type strain (O).</title>
        <authorList>
            <consortium name="US DOE Joint Genome Institute (JGI-PGF)"/>
            <person name="Daligault H."/>
            <person name="Lapidus A."/>
            <person name="Zeytun A."/>
            <person name="Nolan M."/>
            <person name="Lucas S."/>
            <person name="Del Rio T.G."/>
            <person name="Tice H."/>
            <person name="Cheng J.F."/>
            <person name="Tapia R."/>
            <person name="Han C."/>
            <person name="Goodwin L."/>
            <person name="Pitluck S."/>
            <person name="Liolios K."/>
            <person name="Pagani I."/>
            <person name="Ivanova N."/>
            <person name="Huntemann M."/>
            <person name="Mavromatis K."/>
            <person name="Mikhailova N."/>
            <person name="Pati A."/>
            <person name="Chen A."/>
            <person name="Palaniappan K."/>
            <person name="Land M."/>
            <person name="Hauser L."/>
            <person name="Brambilla E.M."/>
            <person name="Rohde M."/>
            <person name="Verbarg S."/>
            <person name="Goker M."/>
            <person name="Bristow J."/>
            <person name="Eisen J.A."/>
            <person name="Markowitz V."/>
            <person name="Hugenholtz P."/>
            <person name="Kyrpides N.C."/>
            <person name="Klenk H.P."/>
            <person name="Woyke T."/>
        </authorList>
    </citation>
    <scope>NUCLEOTIDE SEQUENCE [LARGE SCALE GENOMIC DNA]</scope>
    <source>
        <strain evidence="2">ATCC 27775 / DSM 1100 / LMG 10767 / O</strain>
    </source>
</reference>
<evidence type="ECO:0000313" key="2">
    <source>
        <dbReference type="Proteomes" id="UP000008461"/>
    </source>
</evidence>
<dbReference type="EMBL" id="CP002691">
    <property type="protein sequence ID" value="AEE48474.1"/>
    <property type="molecule type" value="Genomic_DNA"/>
</dbReference>
<dbReference type="KEGG" id="hhy:Halhy_0565"/>
<protein>
    <submittedName>
        <fullName evidence="1">Uncharacterized protein</fullName>
    </submittedName>
</protein>
<dbReference type="AlphaFoldDB" id="F4L0G2"/>
<dbReference type="Proteomes" id="UP000008461">
    <property type="component" value="Chromosome"/>
</dbReference>
<sequence length="81" mass="9257">MQFDELFAHFTTTFTARLHSHFGQTPYTPPPPPEFPNDNSPFADFLNIYKPSVDEHTILLLALTPPPPPWLFPLDPRRAPS</sequence>
<gene>
    <name evidence="1" type="ordered locus">Halhy_0565</name>
</gene>
<reference key="2">
    <citation type="submission" date="2011-04" db="EMBL/GenBank/DDBJ databases">
        <title>Complete sequence of chromosome of Haliscomenobacter hydrossis DSM 1100.</title>
        <authorList>
            <consortium name="US DOE Joint Genome Institute (JGI-PGF)"/>
            <person name="Lucas S."/>
            <person name="Han J."/>
            <person name="Lapidus A."/>
            <person name="Bruce D."/>
            <person name="Goodwin L."/>
            <person name="Pitluck S."/>
            <person name="Peters L."/>
            <person name="Kyrpides N."/>
            <person name="Mavromatis K."/>
            <person name="Ivanova N."/>
            <person name="Ovchinnikova G."/>
            <person name="Pagani I."/>
            <person name="Daligault H."/>
            <person name="Detter J.C."/>
            <person name="Han C."/>
            <person name="Land M."/>
            <person name="Hauser L."/>
            <person name="Markowitz V."/>
            <person name="Cheng J.-F."/>
            <person name="Hugenholtz P."/>
            <person name="Woyke T."/>
            <person name="Wu D."/>
            <person name="Verbarg S."/>
            <person name="Frueling A."/>
            <person name="Brambilla E."/>
            <person name="Klenk H.-P."/>
            <person name="Eisen J.A."/>
        </authorList>
    </citation>
    <scope>NUCLEOTIDE SEQUENCE</scope>
    <source>
        <strain>DSM 1100</strain>
    </source>
</reference>
<keyword evidence="2" id="KW-1185">Reference proteome</keyword>
<name>F4L0G2_HALH1</name>
<proteinExistence type="predicted"/>